<feature type="region of interest" description="Disordered" evidence="1">
    <location>
        <begin position="236"/>
        <end position="424"/>
    </location>
</feature>
<evidence type="ECO:0000313" key="3">
    <source>
        <dbReference type="Proteomes" id="UP000076154"/>
    </source>
</evidence>
<sequence>MPDTASNPLLLILEKITSGIHPSLPKPSSPFAQFVKTNQRVLAPIIARRWNETQTSEGSDITNRISTSQDQATHPTDAFCTRVAIEEFSTLSKADRDSIRDAIDREYLEALGKYNEAVRRIYPFISTYDRSVDTVSDLLQPILSGLEAMTGITFVAWGGGLIRGGLGLFNISSRATSCDEPAEHLMTFPKSEADNFEQSTLNWMHSVHSHFIYDSRCAALEFAEIECSRVPRVFTTPQSAHTPRNSEDLTNGVETSPLEPPQPFLAPTHSIGPRDPEYFTNGTEDPPLDHPQPSLAPTDSIGPVDPEHGANGAEDLPPRPESPKPTLASTNSITHNVPEDFASGGEDLTPEHILPDRTKPVSTPAPLSIKRRIPDDREEADGGDDENQQNAKKMRFSSEPSPQSRSQPDVSEHDSRVNVATSTANHSAQVLPVVINRESVPPISTLPPQALTPRRHSFPRTTQPFPRKPSGTAKIACTGRKSLPPSASAKPSATKVVSAETLASLIKKLPLGDKGFLQGLGSIMKVDLGPAYNQLLIFLVRLEITTHGKSREKFLDRMFRPKEVKEWIHQGRGRNNRILVIDNVCKFAEQWWAWWTILQPKWRAKAKDKHGRPVAVVPSDATYQDWHCMCVPGGNGLICVVAGLYWWGRKLEDAKVNTKVNKENWNKAVNDCLWVLKRIVSSLDKESPDPSSGDALHGEDLGDDAMDRSDPESEGDELDDSDED</sequence>
<accession>A0A369JW54</accession>
<feature type="region of interest" description="Disordered" evidence="1">
    <location>
        <begin position="53"/>
        <end position="72"/>
    </location>
</feature>
<name>A0A369JW54_HYPMA</name>
<feature type="region of interest" description="Disordered" evidence="1">
    <location>
        <begin position="444"/>
        <end position="473"/>
    </location>
</feature>
<protein>
    <submittedName>
        <fullName evidence="2">Uncharacterized protein</fullName>
    </submittedName>
</protein>
<dbReference type="InParanoid" id="A0A369JW54"/>
<keyword evidence="3" id="KW-1185">Reference proteome</keyword>
<feature type="compositionally biased region" description="Acidic residues" evidence="1">
    <location>
        <begin position="712"/>
        <end position="724"/>
    </location>
</feature>
<feature type="compositionally biased region" description="Polar residues" evidence="1">
    <location>
        <begin position="236"/>
        <end position="254"/>
    </location>
</feature>
<feature type="compositionally biased region" description="Acidic residues" evidence="1">
    <location>
        <begin position="376"/>
        <end position="387"/>
    </location>
</feature>
<feature type="compositionally biased region" description="Low complexity" evidence="1">
    <location>
        <begin position="397"/>
        <end position="408"/>
    </location>
</feature>
<gene>
    <name evidence="2" type="ORF">Hypma_009868</name>
</gene>
<reference evidence="2" key="1">
    <citation type="submission" date="2018-04" db="EMBL/GenBank/DDBJ databases">
        <title>Whole genome sequencing of Hypsizygus marmoreus.</title>
        <authorList>
            <person name="Choi I.-G."/>
            <person name="Min B."/>
            <person name="Kim J.-G."/>
            <person name="Kim S."/>
            <person name="Oh Y.-L."/>
            <person name="Kong W.-S."/>
            <person name="Park H."/>
            <person name="Jeong J."/>
            <person name="Song E.-S."/>
        </authorList>
    </citation>
    <scope>NUCLEOTIDE SEQUENCE [LARGE SCALE GENOMIC DNA]</scope>
    <source>
        <strain evidence="2">51987-8</strain>
    </source>
</reference>
<evidence type="ECO:0000256" key="1">
    <source>
        <dbReference type="SAM" id="MobiDB-lite"/>
    </source>
</evidence>
<organism evidence="2 3">
    <name type="scientific">Hypsizygus marmoreus</name>
    <name type="common">White beech mushroom</name>
    <name type="synonym">Agaricus marmoreus</name>
    <dbReference type="NCBI Taxonomy" id="39966"/>
    <lineage>
        <taxon>Eukaryota</taxon>
        <taxon>Fungi</taxon>
        <taxon>Dikarya</taxon>
        <taxon>Basidiomycota</taxon>
        <taxon>Agaricomycotina</taxon>
        <taxon>Agaricomycetes</taxon>
        <taxon>Agaricomycetidae</taxon>
        <taxon>Agaricales</taxon>
        <taxon>Tricholomatineae</taxon>
        <taxon>Lyophyllaceae</taxon>
        <taxon>Hypsizygus</taxon>
    </lineage>
</organism>
<proteinExistence type="predicted"/>
<dbReference type="AlphaFoldDB" id="A0A369JW54"/>
<dbReference type="Proteomes" id="UP000076154">
    <property type="component" value="Unassembled WGS sequence"/>
</dbReference>
<feature type="compositionally biased region" description="Basic and acidic residues" evidence="1">
    <location>
        <begin position="349"/>
        <end position="359"/>
    </location>
</feature>
<feature type="compositionally biased region" description="Basic and acidic residues" evidence="1">
    <location>
        <begin position="696"/>
        <end position="711"/>
    </location>
</feature>
<dbReference type="EMBL" id="LUEZ02000048">
    <property type="protein sequence ID" value="RDB22926.1"/>
    <property type="molecule type" value="Genomic_DNA"/>
</dbReference>
<evidence type="ECO:0000313" key="2">
    <source>
        <dbReference type="EMBL" id="RDB22926.1"/>
    </source>
</evidence>
<feature type="region of interest" description="Disordered" evidence="1">
    <location>
        <begin position="683"/>
        <end position="724"/>
    </location>
</feature>
<dbReference type="OrthoDB" id="3250313at2759"/>
<comment type="caution">
    <text evidence="2">The sequence shown here is derived from an EMBL/GenBank/DDBJ whole genome shotgun (WGS) entry which is preliminary data.</text>
</comment>